<protein>
    <submittedName>
        <fullName evidence="1">Uncharacterized protein</fullName>
    </submittedName>
</protein>
<evidence type="ECO:0000313" key="2">
    <source>
        <dbReference type="Proteomes" id="UP000189796"/>
    </source>
</evidence>
<dbReference type="AlphaFoldDB" id="A0A1M5WT00"/>
<proteinExistence type="predicted"/>
<dbReference type="RefSeq" id="WP_079605089.1">
    <property type="nucleotide sequence ID" value="NZ_LT670817.1"/>
</dbReference>
<dbReference type="Proteomes" id="UP000189796">
    <property type="component" value="Chromosome I"/>
</dbReference>
<accession>A0A1M5WT00</accession>
<reference evidence="1 2" key="1">
    <citation type="submission" date="2016-11" db="EMBL/GenBank/DDBJ databases">
        <authorList>
            <person name="Jaros S."/>
            <person name="Januszkiewicz K."/>
            <person name="Wedrychowicz H."/>
        </authorList>
    </citation>
    <scope>NUCLEOTIDE SEQUENCE [LARGE SCALE GENOMIC DNA]</scope>
    <source>
        <strain evidence="1 2">GAS138</strain>
    </source>
</reference>
<sequence>MGGFPDDVKQVFIDWKQDKLLKDLEDSIRELQKRRIEYVEYGDPEKLTPKKRAALNAELLRQALLHRAECLLQAAGKMLLAKNVYGLALVGRGSVEATAVLGYFCKRIDSLSKGNIDFERFETDIANGLLGAKDDLFSQADAPVNIITCIEFSDKYLNTELFEGEKKDVLEEVYTWLSEFAHPNFCSNKTAFHLDKEMGRMTFRHDADLQERDFGLAGYMSVSAGFFPMLYDRFSAACEKSLAESS</sequence>
<dbReference type="EMBL" id="LT670817">
    <property type="protein sequence ID" value="SHH90244.1"/>
    <property type="molecule type" value="Genomic_DNA"/>
</dbReference>
<organism evidence="1 2">
    <name type="scientific">Bradyrhizobium erythrophlei</name>
    <dbReference type="NCBI Taxonomy" id="1437360"/>
    <lineage>
        <taxon>Bacteria</taxon>
        <taxon>Pseudomonadati</taxon>
        <taxon>Pseudomonadota</taxon>
        <taxon>Alphaproteobacteria</taxon>
        <taxon>Hyphomicrobiales</taxon>
        <taxon>Nitrobacteraceae</taxon>
        <taxon>Bradyrhizobium</taxon>
    </lineage>
</organism>
<name>A0A1M5WT00_9BRAD</name>
<dbReference type="OrthoDB" id="6058000at2"/>
<evidence type="ECO:0000313" key="1">
    <source>
        <dbReference type="EMBL" id="SHH90244.1"/>
    </source>
</evidence>
<gene>
    <name evidence="1" type="ORF">SAMN05443248_6756</name>
</gene>